<protein>
    <recommendedName>
        <fullName evidence="6">Pilus assembly protein</fullName>
    </recommendedName>
</protein>
<feature type="domain" description="PilX/PilW C-terminal" evidence="2">
    <location>
        <begin position="157"/>
        <end position="242"/>
    </location>
</feature>
<dbReference type="InterPro" id="IPR025746">
    <property type="entry name" value="PilX_N_dom"/>
</dbReference>
<proteinExistence type="predicted"/>
<keyword evidence="1" id="KW-0472">Membrane</keyword>
<gene>
    <name evidence="4" type="ORF">D0544_10370</name>
</gene>
<dbReference type="Proteomes" id="UP000280792">
    <property type="component" value="Unassembled WGS sequence"/>
</dbReference>
<reference evidence="4 5" key="1">
    <citation type="submission" date="2018-08" db="EMBL/GenBank/DDBJ databases">
        <authorList>
            <person name="Khan S.A."/>
        </authorList>
    </citation>
    <scope>NUCLEOTIDE SEQUENCE [LARGE SCALE GENOMIC DNA]</scope>
    <source>
        <strain evidence="4 5">GTF-13</strain>
    </source>
</reference>
<dbReference type="InterPro" id="IPR025205">
    <property type="entry name" value="PilX/PilW_C"/>
</dbReference>
<organism evidence="4 5">
    <name type="scientific">Aestuariirhabdus litorea</name>
    <dbReference type="NCBI Taxonomy" id="2528527"/>
    <lineage>
        <taxon>Bacteria</taxon>
        <taxon>Pseudomonadati</taxon>
        <taxon>Pseudomonadota</taxon>
        <taxon>Gammaproteobacteria</taxon>
        <taxon>Oceanospirillales</taxon>
        <taxon>Aestuariirhabdaceae</taxon>
        <taxon>Aestuariirhabdus</taxon>
    </lineage>
</organism>
<dbReference type="AlphaFoldDB" id="A0A3P3VN70"/>
<keyword evidence="1" id="KW-1133">Transmembrane helix</keyword>
<evidence type="ECO:0000313" key="4">
    <source>
        <dbReference type="EMBL" id="RRJ82283.1"/>
    </source>
</evidence>
<sequence length="243" mass="26074">MFAVSSASRGTTSASALRPPYRFVTGDNCVKKQRGSVLAISLILLLILTMVGIRGMQSTALEERMSGNYQDNNLAFQAAEAALTEAEDWVLSTDFDREVHLRAGCTGNALCFDSGCDGGLCLTGAISSGCSLRTTENHPWVVDPATGNELTDAAAHDGSGNYVNVWEDANLHRTVGTTLSGVSSPAKYIVEFRCFTQKDPEAPAPQPYPNDAAQWSELYRITALGTGGRDTNRAMLQSTVRKD</sequence>
<dbReference type="EMBL" id="QWEZ01000002">
    <property type="protein sequence ID" value="RRJ82283.1"/>
    <property type="molecule type" value="Genomic_DNA"/>
</dbReference>
<name>A0A3P3VN70_9GAMM</name>
<evidence type="ECO:0000256" key="1">
    <source>
        <dbReference type="SAM" id="Phobius"/>
    </source>
</evidence>
<reference evidence="4 5" key="2">
    <citation type="submission" date="2018-12" db="EMBL/GenBank/DDBJ databases">
        <title>Simiduia agarivorans gen. nov., sp. nov., a marine, agarolytic bacterium isolated from shallow coastal water from Keelung, Taiwan.</title>
        <authorList>
            <person name="Shieh W.Y."/>
        </authorList>
    </citation>
    <scope>NUCLEOTIDE SEQUENCE [LARGE SCALE GENOMIC DNA]</scope>
    <source>
        <strain evidence="4 5">GTF-13</strain>
    </source>
</reference>
<evidence type="ECO:0008006" key="6">
    <source>
        <dbReference type="Google" id="ProtNLM"/>
    </source>
</evidence>
<feature type="domain" description="Type 4 fimbrial biogenesis protein PilX N-terminal" evidence="3">
    <location>
        <begin position="34"/>
        <end position="83"/>
    </location>
</feature>
<evidence type="ECO:0000313" key="5">
    <source>
        <dbReference type="Proteomes" id="UP000280792"/>
    </source>
</evidence>
<accession>A0A3P3VN70</accession>
<evidence type="ECO:0000259" key="2">
    <source>
        <dbReference type="Pfam" id="PF13681"/>
    </source>
</evidence>
<keyword evidence="5" id="KW-1185">Reference proteome</keyword>
<feature type="transmembrane region" description="Helical" evidence="1">
    <location>
        <begin position="37"/>
        <end position="56"/>
    </location>
</feature>
<dbReference type="Pfam" id="PF14341">
    <property type="entry name" value="PilX_N"/>
    <property type="match status" value="1"/>
</dbReference>
<comment type="caution">
    <text evidence="4">The sequence shown here is derived from an EMBL/GenBank/DDBJ whole genome shotgun (WGS) entry which is preliminary data.</text>
</comment>
<dbReference type="Pfam" id="PF13681">
    <property type="entry name" value="PilX"/>
    <property type="match status" value="1"/>
</dbReference>
<keyword evidence="1" id="KW-0812">Transmembrane</keyword>
<evidence type="ECO:0000259" key="3">
    <source>
        <dbReference type="Pfam" id="PF14341"/>
    </source>
</evidence>